<comment type="catalytic activity">
    <reaction evidence="2">
        <text>a 3'-end 2',3'-cyclophospho-ribonucleotide-RNA + H2O = a 3'-end 2'-phospho-ribonucleotide-RNA + H(+)</text>
        <dbReference type="Rhea" id="RHEA:11828"/>
        <dbReference type="Rhea" id="RHEA-COMP:10464"/>
        <dbReference type="Rhea" id="RHEA-COMP:17353"/>
        <dbReference type="ChEBI" id="CHEBI:15377"/>
        <dbReference type="ChEBI" id="CHEBI:15378"/>
        <dbReference type="ChEBI" id="CHEBI:83064"/>
        <dbReference type="ChEBI" id="CHEBI:173113"/>
        <dbReference type="EC" id="3.1.4.58"/>
    </reaction>
</comment>
<feature type="short sequence motif" description="HXTX 2" evidence="2">
    <location>
        <begin position="126"/>
        <end position="129"/>
    </location>
</feature>
<dbReference type="InterPro" id="IPR004175">
    <property type="entry name" value="RNA_CPDase"/>
</dbReference>
<dbReference type="Proteomes" id="UP001167160">
    <property type="component" value="Unassembled WGS sequence"/>
</dbReference>
<dbReference type="Gene3D" id="3.90.1140.10">
    <property type="entry name" value="Cyclic phosphodiesterase"/>
    <property type="match status" value="1"/>
</dbReference>
<accession>A0ABT0X2T1</accession>
<gene>
    <name evidence="3" type="primary">thpR</name>
    <name evidence="3" type="ORF">M1E25_05680</name>
</gene>
<keyword evidence="1 2" id="KW-0378">Hydrolase</keyword>
<feature type="short sequence motif" description="HXTX 1" evidence="2">
    <location>
        <begin position="42"/>
        <end position="45"/>
    </location>
</feature>
<dbReference type="PANTHER" id="PTHR35561">
    <property type="entry name" value="RNA 2',3'-CYCLIC PHOSPHODIESTERASE"/>
    <property type="match status" value="1"/>
</dbReference>
<dbReference type="EMBL" id="JAMQGM010000013">
    <property type="protein sequence ID" value="MCM2576850.1"/>
    <property type="molecule type" value="Genomic_DNA"/>
</dbReference>
<comment type="similarity">
    <text evidence="2">Belongs to the 2H phosphoesterase superfamily. ThpR family.</text>
</comment>
<comment type="function">
    <text evidence="2">Hydrolyzes RNA 2',3'-cyclic phosphodiester to an RNA 2'-phosphomonoester.</text>
</comment>
<dbReference type="PANTHER" id="PTHR35561:SF1">
    <property type="entry name" value="RNA 2',3'-CYCLIC PHOSPHODIESTERASE"/>
    <property type="match status" value="1"/>
</dbReference>
<sequence>MRLFAAVLPPQAALAELAGAVARLRSLPGADRLRWTGHPGWHFTLAFYGEVGDDLVPALNTRLERVARRHRPFDLRLAGGGRFARAVVWVGAEGDREAMRGLARSAAAAARREGIPMDEHRPYAPHLTVARNRTHLGLAPFVEELADFAGTWWSVERLCLVRSHPPAGGVPGEQPRYETIGAWPLGR</sequence>
<dbReference type="EC" id="3.1.4.58" evidence="2"/>
<dbReference type="RefSeq" id="WP_251410573.1">
    <property type="nucleotide sequence ID" value="NZ_JAMQGM010000013.1"/>
</dbReference>
<organism evidence="3 4">
    <name type="scientific">Streptomyces meridianus</name>
    <dbReference type="NCBI Taxonomy" id="2938945"/>
    <lineage>
        <taxon>Bacteria</taxon>
        <taxon>Bacillati</taxon>
        <taxon>Actinomycetota</taxon>
        <taxon>Actinomycetes</taxon>
        <taxon>Kitasatosporales</taxon>
        <taxon>Streptomycetaceae</taxon>
        <taxon>Streptomyces</taxon>
    </lineage>
</organism>
<evidence type="ECO:0000256" key="1">
    <source>
        <dbReference type="ARBA" id="ARBA00022801"/>
    </source>
</evidence>
<comment type="caution">
    <text evidence="3">The sequence shown here is derived from an EMBL/GenBank/DDBJ whole genome shotgun (WGS) entry which is preliminary data.</text>
</comment>
<reference evidence="3" key="1">
    <citation type="journal article" date="2023" name="Int. J. Syst. Evol. Microbiol.">
        <title>Streptomyces meridianus sp. nov. isolated from brackish water of the Tagus estuary in Alcochete, Portugal.</title>
        <authorList>
            <person name="Santos J.D.N."/>
            <person name="Klimek D."/>
            <person name="Calusinska M."/>
            <person name="Lobo Da Cunha A."/>
            <person name="Catita J."/>
            <person name="Goncalves H."/>
            <person name="Gonzalez I."/>
            <person name="Reyes F."/>
            <person name="Lage O.M."/>
        </authorList>
    </citation>
    <scope>NUCLEOTIDE SEQUENCE</scope>
    <source>
        <strain evidence="3">MTZ3.1</strain>
    </source>
</reference>
<dbReference type="SUPFAM" id="SSF55144">
    <property type="entry name" value="LigT-like"/>
    <property type="match status" value="1"/>
</dbReference>
<dbReference type="HAMAP" id="MF_01940">
    <property type="entry name" value="RNA_CPDase"/>
    <property type="match status" value="1"/>
</dbReference>
<name>A0ABT0X2T1_9ACTN</name>
<evidence type="ECO:0000313" key="3">
    <source>
        <dbReference type="EMBL" id="MCM2576850.1"/>
    </source>
</evidence>
<dbReference type="NCBIfam" id="TIGR02258">
    <property type="entry name" value="2_5_ligase"/>
    <property type="match status" value="1"/>
</dbReference>
<dbReference type="Pfam" id="PF13563">
    <property type="entry name" value="2_5_RNA_ligase2"/>
    <property type="match status" value="1"/>
</dbReference>
<feature type="active site" description="Proton donor" evidence="2">
    <location>
        <position position="42"/>
    </location>
</feature>
<evidence type="ECO:0000256" key="2">
    <source>
        <dbReference type="HAMAP-Rule" id="MF_01940"/>
    </source>
</evidence>
<proteinExistence type="inferred from homology"/>
<dbReference type="InterPro" id="IPR009097">
    <property type="entry name" value="Cyclic_Pdiesterase"/>
</dbReference>
<evidence type="ECO:0000313" key="4">
    <source>
        <dbReference type="Proteomes" id="UP001167160"/>
    </source>
</evidence>
<keyword evidence="4" id="KW-1185">Reference proteome</keyword>
<protein>
    <recommendedName>
        <fullName evidence="2">RNA 2',3'-cyclic phosphodiesterase</fullName>
        <shortName evidence="2">RNA 2',3'-CPDase</shortName>
        <ecNumber evidence="2">3.1.4.58</ecNumber>
    </recommendedName>
</protein>
<feature type="active site" description="Proton acceptor" evidence="2">
    <location>
        <position position="126"/>
    </location>
</feature>